<feature type="domain" description="AGC-kinase C-terminal" evidence="11">
    <location>
        <begin position="447"/>
        <end position="521"/>
    </location>
</feature>
<dbReference type="PANTHER" id="PTHR24353:SF37">
    <property type="entry name" value="CAMP-DEPENDENT PROTEIN KINASE CATALYTIC SUBUNIT PRKX"/>
    <property type="match status" value="1"/>
</dbReference>
<dbReference type="InterPro" id="IPR000961">
    <property type="entry name" value="AGC-kinase_C"/>
</dbReference>
<comment type="catalytic activity">
    <reaction evidence="8">
        <text>L-seryl-[protein] + ATP = O-phospho-L-seryl-[protein] + ADP + H(+)</text>
        <dbReference type="Rhea" id="RHEA:17989"/>
        <dbReference type="Rhea" id="RHEA-COMP:9863"/>
        <dbReference type="Rhea" id="RHEA-COMP:11604"/>
        <dbReference type="ChEBI" id="CHEBI:15378"/>
        <dbReference type="ChEBI" id="CHEBI:29999"/>
        <dbReference type="ChEBI" id="CHEBI:30616"/>
        <dbReference type="ChEBI" id="CHEBI:83421"/>
        <dbReference type="ChEBI" id="CHEBI:456216"/>
        <dbReference type="EC" id="2.7.11.11"/>
    </reaction>
</comment>
<evidence type="ECO:0000313" key="13">
    <source>
        <dbReference type="EMBL" id="WVW85976.1"/>
    </source>
</evidence>
<dbReference type="GO" id="GO:0005829">
    <property type="term" value="C:cytosol"/>
    <property type="evidence" value="ECO:0007669"/>
    <property type="project" value="TreeGrafter"/>
</dbReference>
<dbReference type="GO" id="GO:0005952">
    <property type="term" value="C:cAMP-dependent protein kinase complex"/>
    <property type="evidence" value="ECO:0007669"/>
    <property type="project" value="TreeGrafter"/>
</dbReference>
<reference evidence="13" key="4">
    <citation type="submission" date="2024-02" db="EMBL/GenBank/DDBJ databases">
        <title>Comparative genomics of Cryptococcus and Kwoniella reveals pathogenesis evolution and contrasting modes of karyotype evolution via chromosome fusion or intercentromeric recombination.</title>
        <authorList>
            <person name="Coelho M.A."/>
            <person name="David-Palma M."/>
            <person name="Shea T."/>
            <person name="Bowers K."/>
            <person name="McGinley-Smith S."/>
            <person name="Mohammad A.W."/>
            <person name="Gnirke A."/>
            <person name="Yurkov A.M."/>
            <person name="Nowrousian M."/>
            <person name="Sun S."/>
            <person name="Cuomo C.A."/>
            <person name="Heitman J."/>
        </authorList>
    </citation>
    <scope>NUCLEOTIDE SEQUENCE</scope>
    <source>
        <strain evidence="13">CBS 10118</strain>
    </source>
</reference>
<keyword evidence="14" id="KW-1185">Reference proteome</keyword>
<evidence type="ECO:0000256" key="2">
    <source>
        <dbReference type="ARBA" id="ARBA00022527"/>
    </source>
</evidence>
<organism evidence="12">
    <name type="scientific">Kwoniella bestiolae CBS 10118</name>
    <dbReference type="NCBI Taxonomy" id="1296100"/>
    <lineage>
        <taxon>Eukaryota</taxon>
        <taxon>Fungi</taxon>
        <taxon>Dikarya</taxon>
        <taxon>Basidiomycota</taxon>
        <taxon>Agaricomycotina</taxon>
        <taxon>Tremellomycetes</taxon>
        <taxon>Tremellales</taxon>
        <taxon>Cryptococcaceae</taxon>
        <taxon>Kwoniella</taxon>
    </lineage>
</organism>
<keyword evidence="5 12" id="KW-0418">Kinase</keyword>
<dbReference type="KEGG" id="kbi:30212020"/>
<dbReference type="EMBL" id="KI894024">
    <property type="protein sequence ID" value="OCF23267.1"/>
    <property type="molecule type" value="Genomic_DNA"/>
</dbReference>
<dbReference type="CDD" id="cd05580">
    <property type="entry name" value="STKc_PKA_like"/>
    <property type="match status" value="1"/>
</dbReference>
<feature type="domain" description="Protein kinase" evidence="10">
    <location>
        <begin position="159"/>
        <end position="446"/>
    </location>
</feature>
<dbReference type="RefSeq" id="XP_019044337.1">
    <property type="nucleotide sequence ID" value="XM_019194214.1"/>
</dbReference>
<keyword evidence="3" id="KW-0808">Transferase</keyword>
<name>A0A1B9FWW7_9TREE</name>
<dbReference type="GO" id="GO:0005524">
    <property type="term" value="F:ATP binding"/>
    <property type="evidence" value="ECO:0007669"/>
    <property type="project" value="UniProtKB-KW"/>
</dbReference>
<evidence type="ECO:0000256" key="1">
    <source>
        <dbReference type="ARBA" id="ARBA00012444"/>
    </source>
</evidence>
<protein>
    <recommendedName>
        <fullName evidence="1">cAMP-dependent protein kinase</fullName>
        <ecNumber evidence="1">2.7.11.11</ecNumber>
    </recommendedName>
</protein>
<evidence type="ECO:0000256" key="8">
    <source>
        <dbReference type="ARBA" id="ARBA00047454"/>
    </source>
</evidence>
<evidence type="ECO:0000313" key="14">
    <source>
        <dbReference type="Proteomes" id="UP000092730"/>
    </source>
</evidence>
<dbReference type="GO" id="GO:0004691">
    <property type="term" value="F:cAMP-dependent protein kinase activity"/>
    <property type="evidence" value="ECO:0007669"/>
    <property type="project" value="UniProtKB-EC"/>
</dbReference>
<dbReference type="PANTHER" id="PTHR24353">
    <property type="entry name" value="CYCLIC NUCLEOTIDE-DEPENDENT PROTEIN KINASE"/>
    <property type="match status" value="1"/>
</dbReference>
<evidence type="ECO:0000256" key="3">
    <source>
        <dbReference type="ARBA" id="ARBA00022679"/>
    </source>
</evidence>
<dbReference type="OrthoDB" id="63267at2759"/>
<feature type="compositionally biased region" description="Polar residues" evidence="9">
    <location>
        <begin position="513"/>
        <end position="523"/>
    </location>
</feature>
<feature type="compositionally biased region" description="Low complexity" evidence="9">
    <location>
        <begin position="65"/>
        <end position="77"/>
    </location>
</feature>
<dbReference type="SMART" id="SM00133">
    <property type="entry name" value="S_TK_X"/>
    <property type="match status" value="1"/>
</dbReference>
<dbReference type="Pfam" id="PF00069">
    <property type="entry name" value="Pkinase"/>
    <property type="match status" value="1"/>
</dbReference>
<feature type="region of interest" description="Disordered" evidence="9">
    <location>
        <begin position="1"/>
        <end position="123"/>
    </location>
</feature>
<dbReference type="SMART" id="SM00220">
    <property type="entry name" value="S_TKc"/>
    <property type="match status" value="1"/>
</dbReference>
<dbReference type="Proteomes" id="UP000092730">
    <property type="component" value="Chromosome 7"/>
</dbReference>
<dbReference type="GeneID" id="30212020"/>
<sequence>MDIDKPPPTSSSSTSSSTSTPKEKPKKFKLDPMSLLLPHERQAYLAPTQQQPPTQQGYNVGRPGQQQQQAQNQTQQAGPSRLGGEGKNAQPYPSTQIPSQALPISPPASLMSTPPPAKWDASSLASTPYSLDGSSLSSHYAHHQPYYPLRGSKVRLEDWEIVETLGTGTFGRVLLVRQRPSYRPTPYHPIFPHLFQSLDPHSPSPSSTQQSDNQLPHFAMKVLKKSEIVRLKQVEHINSERSILEKIRHPFIVELYSTYQDQLNVYMLLSYIPGGELFSHLRRAGRFSADVTRFYLASIILAIEYMHSKNIIYRDLKPENLLLDRYGYLRIADFGFAKIIEDRTFTLCGTPEYLAPEIVLSQGHGKAVDWWALGILAFEMLAGYPPFFDDHPLGIYEKILRGDIAFPSHIDPYAKDLIRGLLTADRSKRLGNLRNGARDVMSHAWFAGVDWRTLERKEIGAPIVPRVASMGDSQNFQRYPPPRPHELPGIFGQPYDITTDQYGDLFKDFSFPSLPSNTQSSPNVGEGASPVMSEGR</sequence>
<comment type="catalytic activity">
    <reaction evidence="7">
        <text>L-threonyl-[protein] + ATP = O-phospho-L-threonyl-[protein] + ADP + H(+)</text>
        <dbReference type="Rhea" id="RHEA:46608"/>
        <dbReference type="Rhea" id="RHEA-COMP:11060"/>
        <dbReference type="Rhea" id="RHEA-COMP:11605"/>
        <dbReference type="ChEBI" id="CHEBI:15378"/>
        <dbReference type="ChEBI" id="CHEBI:30013"/>
        <dbReference type="ChEBI" id="CHEBI:30616"/>
        <dbReference type="ChEBI" id="CHEBI:61977"/>
        <dbReference type="ChEBI" id="CHEBI:456216"/>
        <dbReference type="EC" id="2.7.11.11"/>
    </reaction>
</comment>
<feature type="compositionally biased region" description="Low complexity" evidence="9">
    <location>
        <begin position="10"/>
        <end position="20"/>
    </location>
</feature>
<dbReference type="InterPro" id="IPR011009">
    <property type="entry name" value="Kinase-like_dom_sf"/>
</dbReference>
<dbReference type="PROSITE" id="PS00108">
    <property type="entry name" value="PROTEIN_KINASE_ST"/>
    <property type="match status" value="1"/>
</dbReference>
<keyword evidence="6" id="KW-0067">ATP-binding</keyword>
<evidence type="ECO:0000256" key="5">
    <source>
        <dbReference type="ARBA" id="ARBA00022777"/>
    </source>
</evidence>
<dbReference type="Gene3D" id="3.30.200.20">
    <property type="entry name" value="Phosphorylase Kinase, domain 1"/>
    <property type="match status" value="2"/>
</dbReference>
<evidence type="ECO:0000256" key="4">
    <source>
        <dbReference type="ARBA" id="ARBA00022741"/>
    </source>
</evidence>
<evidence type="ECO:0000313" key="12">
    <source>
        <dbReference type="EMBL" id="OCF23267.1"/>
    </source>
</evidence>
<keyword evidence="2" id="KW-0723">Serine/threonine-protein kinase</keyword>
<dbReference type="PROSITE" id="PS51285">
    <property type="entry name" value="AGC_KINASE_CTER"/>
    <property type="match status" value="1"/>
</dbReference>
<dbReference type="EMBL" id="CP144547">
    <property type="protein sequence ID" value="WVW85976.1"/>
    <property type="molecule type" value="Genomic_DNA"/>
</dbReference>
<evidence type="ECO:0000256" key="7">
    <source>
        <dbReference type="ARBA" id="ARBA00047292"/>
    </source>
</evidence>
<keyword evidence="4" id="KW-0547">Nucleotide-binding</keyword>
<dbReference type="VEuPathDB" id="FungiDB:I302_07621"/>
<evidence type="ECO:0000256" key="6">
    <source>
        <dbReference type="ARBA" id="ARBA00022840"/>
    </source>
</evidence>
<evidence type="ECO:0000256" key="9">
    <source>
        <dbReference type="SAM" id="MobiDB-lite"/>
    </source>
</evidence>
<evidence type="ECO:0000259" key="11">
    <source>
        <dbReference type="PROSITE" id="PS51285"/>
    </source>
</evidence>
<proteinExistence type="predicted"/>
<gene>
    <name evidence="12" type="ORF">I302_07621</name>
    <name evidence="13" type="ORF">I302_108014</name>
</gene>
<reference evidence="12" key="3">
    <citation type="submission" date="2014-01" db="EMBL/GenBank/DDBJ databases">
        <title>Evolution of pathogenesis and genome organization in the Tremellales.</title>
        <authorList>
            <person name="Cuomo C."/>
            <person name="Litvintseva A."/>
            <person name="Heitman J."/>
            <person name="Chen Y."/>
            <person name="Sun S."/>
            <person name="Springer D."/>
            <person name="Dromer F."/>
            <person name="Young S."/>
            <person name="Zeng Q."/>
            <person name="Chapman S."/>
            <person name="Gujja S."/>
            <person name="Saif S."/>
            <person name="Birren B."/>
        </authorList>
    </citation>
    <scope>NUCLEOTIDE SEQUENCE</scope>
    <source>
        <strain evidence="12">CBS 10118</strain>
    </source>
</reference>
<dbReference type="InterPro" id="IPR000719">
    <property type="entry name" value="Prot_kinase_dom"/>
</dbReference>
<feature type="region of interest" description="Disordered" evidence="9">
    <location>
        <begin position="513"/>
        <end position="536"/>
    </location>
</feature>
<reference evidence="13" key="2">
    <citation type="submission" date="2013-07" db="EMBL/GenBank/DDBJ databases">
        <authorList>
            <consortium name="The Broad Institute Genome Sequencing Platform"/>
            <person name="Cuomo C."/>
            <person name="Litvintseva A."/>
            <person name="Chen Y."/>
            <person name="Heitman J."/>
            <person name="Sun S."/>
            <person name="Springer D."/>
            <person name="Dromer F."/>
            <person name="Young S.K."/>
            <person name="Zeng Q."/>
            <person name="Gargeya S."/>
            <person name="Fitzgerald M."/>
            <person name="Abouelleil A."/>
            <person name="Alvarado L."/>
            <person name="Berlin A.M."/>
            <person name="Chapman S.B."/>
            <person name="Dewar J."/>
            <person name="Goldberg J."/>
            <person name="Griggs A."/>
            <person name="Gujja S."/>
            <person name="Hansen M."/>
            <person name="Howarth C."/>
            <person name="Imamovic A."/>
            <person name="Larimer J."/>
            <person name="McCowan C."/>
            <person name="Murphy C."/>
            <person name="Pearson M."/>
            <person name="Priest M."/>
            <person name="Roberts A."/>
            <person name="Saif S."/>
            <person name="Shea T."/>
            <person name="Sykes S."/>
            <person name="Wortman J."/>
            <person name="Nusbaum C."/>
            <person name="Birren B."/>
        </authorList>
    </citation>
    <scope>NUCLEOTIDE SEQUENCE</scope>
    <source>
        <strain evidence="13">CBS 10118</strain>
    </source>
</reference>
<dbReference type="SUPFAM" id="SSF56112">
    <property type="entry name" value="Protein kinase-like (PK-like)"/>
    <property type="match status" value="1"/>
</dbReference>
<dbReference type="STRING" id="1296100.A0A1B9FWW7"/>
<dbReference type="EC" id="2.7.11.11" evidence="1"/>
<dbReference type="FunFam" id="1.10.510.10:FF:000005">
    <property type="entry name" value="cAMP-dependent protein kinase catalytic subunit alpha"/>
    <property type="match status" value="1"/>
</dbReference>
<dbReference type="PROSITE" id="PS50011">
    <property type="entry name" value="PROTEIN_KINASE_DOM"/>
    <property type="match status" value="1"/>
</dbReference>
<evidence type="ECO:0000259" key="10">
    <source>
        <dbReference type="PROSITE" id="PS50011"/>
    </source>
</evidence>
<accession>A0A1B9FWW7</accession>
<dbReference type="Gene3D" id="1.10.510.10">
    <property type="entry name" value="Transferase(Phosphotransferase) domain 1"/>
    <property type="match status" value="1"/>
</dbReference>
<feature type="compositionally biased region" description="Low complexity" evidence="9">
    <location>
        <begin position="47"/>
        <end position="56"/>
    </location>
</feature>
<dbReference type="InterPro" id="IPR008271">
    <property type="entry name" value="Ser/Thr_kinase_AS"/>
</dbReference>
<reference evidence="12" key="1">
    <citation type="submission" date="2013-07" db="EMBL/GenBank/DDBJ databases">
        <title>The Genome Sequence of Cryptococcus bestiolae CBS10118.</title>
        <authorList>
            <consortium name="The Broad Institute Genome Sequencing Platform"/>
            <person name="Cuomo C."/>
            <person name="Litvintseva A."/>
            <person name="Chen Y."/>
            <person name="Heitman J."/>
            <person name="Sun S."/>
            <person name="Springer D."/>
            <person name="Dromer F."/>
            <person name="Young S.K."/>
            <person name="Zeng Q."/>
            <person name="Gargeya S."/>
            <person name="Fitzgerald M."/>
            <person name="Abouelleil A."/>
            <person name="Alvarado L."/>
            <person name="Berlin A.M."/>
            <person name="Chapman S.B."/>
            <person name="Dewar J."/>
            <person name="Goldberg J."/>
            <person name="Griggs A."/>
            <person name="Gujja S."/>
            <person name="Hansen M."/>
            <person name="Howarth C."/>
            <person name="Imamovic A."/>
            <person name="Larimer J."/>
            <person name="McCowan C."/>
            <person name="Murphy C."/>
            <person name="Pearson M."/>
            <person name="Priest M."/>
            <person name="Roberts A."/>
            <person name="Saif S."/>
            <person name="Shea T."/>
            <person name="Sykes S."/>
            <person name="Wortman J."/>
            <person name="Nusbaum C."/>
            <person name="Birren B."/>
        </authorList>
    </citation>
    <scope>NUCLEOTIDE SEQUENCE [LARGE SCALE GENOMIC DNA]</scope>
    <source>
        <strain evidence="12">CBS 10118</strain>
    </source>
</reference>
<dbReference type="AlphaFoldDB" id="A0A1B9FWW7"/>